<dbReference type="EMBL" id="JAQLOI010000001">
    <property type="protein sequence ID" value="MDB1122391.1"/>
    <property type="molecule type" value="Genomic_DNA"/>
</dbReference>
<dbReference type="PANTHER" id="PTHR43031:SF18">
    <property type="entry name" value="RHODANESE-RELATED SULFURTRANSFERASES"/>
    <property type="match status" value="1"/>
</dbReference>
<dbReference type="InterPro" id="IPR036873">
    <property type="entry name" value="Rhodanese-like_dom_sf"/>
</dbReference>
<dbReference type="Proteomes" id="UP001210678">
    <property type="component" value="Unassembled WGS sequence"/>
</dbReference>
<organism evidence="3 4">
    <name type="scientific">Vibrio algarum</name>
    <dbReference type="NCBI Taxonomy" id="3020714"/>
    <lineage>
        <taxon>Bacteria</taxon>
        <taxon>Pseudomonadati</taxon>
        <taxon>Pseudomonadota</taxon>
        <taxon>Gammaproteobacteria</taxon>
        <taxon>Vibrionales</taxon>
        <taxon>Vibrionaceae</taxon>
        <taxon>Vibrio</taxon>
    </lineage>
</organism>
<reference evidence="3 4" key="1">
    <citation type="submission" date="2023-01" db="EMBL/GenBank/DDBJ databases">
        <title>Vibrio sp. KJ40-1 sp.nov, isolated from marine algae.</title>
        <authorList>
            <person name="Butt M."/>
            <person name="Kim J.M.J."/>
            <person name="Jeon C.O.C."/>
        </authorList>
    </citation>
    <scope>NUCLEOTIDE SEQUENCE [LARGE SCALE GENOMIC DNA]</scope>
    <source>
        <strain evidence="3 4">KJ40-1</strain>
    </source>
</reference>
<dbReference type="PROSITE" id="PS50206">
    <property type="entry name" value="RHODANESE_3"/>
    <property type="match status" value="1"/>
</dbReference>
<keyword evidence="1" id="KW-0812">Transmembrane</keyword>
<protein>
    <submittedName>
        <fullName evidence="3">Rhodanese-like domain-containing protein</fullName>
    </submittedName>
</protein>
<comment type="caution">
    <text evidence="3">The sequence shown here is derived from an EMBL/GenBank/DDBJ whole genome shotgun (WGS) entry which is preliminary data.</text>
</comment>
<dbReference type="PANTHER" id="PTHR43031">
    <property type="entry name" value="FAD-DEPENDENT OXIDOREDUCTASE"/>
    <property type="match status" value="1"/>
</dbReference>
<dbReference type="RefSeq" id="WP_272132109.1">
    <property type="nucleotide sequence ID" value="NZ_JAQLOI010000001.1"/>
</dbReference>
<sequence>MQEYIDFVQGNMLLAMAFVGIVVALILNIYKTSTAKYKEVSPAQLTQFINRDEGVVVDIRTKDEFKQGHITGAVHILPTEIKSGTVPNLEKYKQSPITLVCKSGHTAVESANLLAKAGYENVNLLKGGILSWTEAKMPLVRGKK</sequence>
<dbReference type="SUPFAM" id="SSF52821">
    <property type="entry name" value="Rhodanese/Cell cycle control phosphatase"/>
    <property type="match status" value="1"/>
</dbReference>
<dbReference type="SMART" id="SM00450">
    <property type="entry name" value="RHOD"/>
    <property type="match status" value="1"/>
</dbReference>
<feature type="domain" description="Rhodanese" evidence="2">
    <location>
        <begin position="50"/>
        <end position="141"/>
    </location>
</feature>
<name>A0ABT4YMD4_9VIBR</name>
<evidence type="ECO:0000313" key="4">
    <source>
        <dbReference type="Proteomes" id="UP001210678"/>
    </source>
</evidence>
<dbReference type="CDD" id="cd00158">
    <property type="entry name" value="RHOD"/>
    <property type="match status" value="1"/>
</dbReference>
<evidence type="ECO:0000313" key="3">
    <source>
        <dbReference type="EMBL" id="MDB1122391.1"/>
    </source>
</evidence>
<feature type="transmembrane region" description="Helical" evidence="1">
    <location>
        <begin position="12"/>
        <end position="30"/>
    </location>
</feature>
<evidence type="ECO:0000256" key="1">
    <source>
        <dbReference type="SAM" id="Phobius"/>
    </source>
</evidence>
<dbReference type="Pfam" id="PF00581">
    <property type="entry name" value="Rhodanese"/>
    <property type="match status" value="1"/>
</dbReference>
<gene>
    <name evidence="3" type="ORF">PGX00_00990</name>
</gene>
<dbReference type="InterPro" id="IPR001763">
    <property type="entry name" value="Rhodanese-like_dom"/>
</dbReference>
<evidence type="ECO:0000259" key="2">
    <source>
        <dbReference type="PROSITE" id="PS50206"/>
    </source>
</evidence>
<keyword evidence="4" id="KW-1185">Reference proteome</keyword>
<keyword evidence="1" id="KW-0472">Membrane</keyword>
<dbReference type="InterPro" id="IPR050229">
    <property type="entry name" value="GlpE_sulfurtransferase"/>
</dbReference>
<accession>A0ABT4YMD4</accession>
<keyword evidence="1" id="KW-1133">Transmembrane helix</keyword>
<dbReference type="Gene3D" id="3.40.250.10">
    <property type="entry name" value="Rhodanese-like domain"/>
    <property type="match status" value="1"/>
</dbReference>
<proteinExistence type="predicted"/>